<name>A0A2Z6N4F2_TRISU</name>
<evidence type="ECO:0000313" key="2">
    <source>
        <dbReference type="Proteomes" id="UP000242715"/>
    </source>
</evidence>
<protein>
    <submittedName>
        <fullName evidence="1">Uncharacterized protein</fullName>
    </submittedName>
</protein>
<accession>A0A2Z6N4F2</accession>
<dbReference type="AlphaFoldDB" id="A0A2Z6N4F2"/>
<gene>
    <name evidence="1" type="ORF">TSUD_220290</name>
</gene>
<dbReference type="Proteomes" id="UP000242715">
    <property type="component" value="Unassembled WGS sequence"/>
</dbReference>
<dbReference type="EMBL" id="DF973777">
    <property type="protein sequence ID" value="GAU39784.1"/>
    <property type="molecule type" value="Genomic_DNA"/>
</dbReference>
<reference evidence="2" key="1">
    <citation type="journal article" date="2017" name="Front. Plant Sci.">
        <title>Climate Clever Clovers: New Paradigm to Reduce the Environmental Footprint of Ruminants by Breeding Low Methanogenic Forages Utilizing Haplotype Variation.</title>
        <authorList>
            <person name="Kaur P."/>
            <person name="Appels R."/>
            <person name="Bayer P.E."/>
            <person name="Keeble-Gagnere G."/>
            <person name="Wang J."/>
            <person name="Hirakawa H."/>
            <person name="Shirasawa K."/>
            <person name="Vercoe P."/>
            <person name="Stefanova K."/>
            <person name="Durmic Z."/>
            <person name="Nichols P."/>
            <person name="Revell C."/>
            <person name="Isobe S.N."/>
            <person name="Edwards D."/>
            <person name="Erskine W."/>
        </authorList>
    </citation>
    <scope>NUCLEOTIDE SEQUENCE [LARGE SCALE GENOMIC DNA]</scope>
    <source>
        <strain evidence="2">cv. Daliak</strain>
    </source>
</reference>
<keyword evidence="2" id="KW-1185">Reference proteome</keyword>
<evidence type="ECO:0000313" key="1">
    <source>
        <dbReference type="EMBL" id="GAU39784.1"/>
    </source>
</evidence>
<proteinExistence type="predicted"/>
<sequence>MSMGSSSNVVVAGGDSGVMGLADADDSEKRKRKSSVAAIKKNITPLFLECAKKDVLPAKTLRKLKE</sequence>
<organism evidence="1 2">
    <name type="scientific">Trifolium subterraneum</name>
    <name type="common">Subterranean clover</name>
    <dbReference type="NCBI Taxonomy" id="3900"/>
    <lineage>
        <taxon>Eukaryota</taxon>
        <taxon>Viridiplantae</taxon>
        <taxon>Streptophyta</taxon>
        <taxon>Embryophyta</taxon>
        <taxon>Tracheophyta</taxon>
        <taxon>Spermatophyta</taxon>
        <taxon>Magnoliopsida</taxon>
        <taxon>eudicotyledons</taxon>
        <taxon>Gunneridae</taxon>
        <taxon>Pentapetalae</taxon>
        <taxon>rosids</taxon>
        <taxon>fabids</taxon>
        <taxon>Fabales</taxon>
        <taxon>Fabaceae</taxon>
        <taxon>Papilionoideae</taxon>
        <taxon>50 kb inversion clade</taxon>
        <taxon>NPAAA clade</taxon>
        <taxon>Hologalegina</taxon>
        <taxon>IRL clade</taxon>
        <taxon>Trifolieae</taxon>
        <taxon>Trifolium</taxon>
    </lineage>
</organism>